<gene>
    <name evidence="2" type="ORF">Tci_196499</name>
</gene>
<reference evidence="2" key="1">
    <citation type="journal article" date="2019" name="Sci. Rep.">
        <title>Draft genome of Tanacetum cinerariifolium, the natural source of mosquito coil.</title>
        <authorList>
            <person name="Yamashiro T."/>
            <person name="Shiraishi A."/>
            <person name="Satake H."/>
            <person name="Nakayama K."/>
        </authorList>
    </citation>
    <scope>NUCLEOTIDE SEQUENCE</scope>
</reference>
<name>A0A699GXH8_TANCI</name>
<proteinExistence type="predicted"/>
<dbReference type="AlphaFoldDB" id="A0A699GXH8"/>
<dbReference type="EMBL" id="BKCJ010050630">
    <property type="protein sequence ID" value="GEW24523.1"/>
    <property type="molecule type" value="Genomic_DNA"/>
</dbReference>
<protein>
    <recommendedName>
        <fullName evidence="1">Reverse transcriptase Ty1/copia-type domain-containing protein</fullName>
    </recommendedName>
</protein>
<evidence type="ECO:0000259" key="1">
    <source>
        <dbReference type="Pfam" id="PF07727"/>
    </source>
</evidence>
<evidence type="ECO:0000313" key="2">
    <source>
        <dbReference type="EMBL" id="GEW24523.1"/>
    </source>
</evidence>
<accession>A0A699GXH8</accession>
<dbReference type="Pfam" id="PF07727">
    <property type="entry name" value="RVT_2"/>
    <property type="match status" value="1"/>
</dbReference>
<dbReference type="PANTHER" id="PTHR47481">
    <property type="match status" value="1"/>
</dbReference>
<feature type="domain" description="Reverse transcriptase Ty1/copia-type" evidence="1">
    <location>
        <begin position="426"/>
        <end position="490"/>
    </location>
</feature>
<sequence length="590" mass="65570">MTSPRCSSLHASKINVGIVNDRFNIKYASSSPATSSSRKHLSILLTVNTGELLILYCTSFGVLNFIQDTSTSAERDADDWGKLDSLFKLWIFGTISKSLLQRVLKKNTMSHDVWKQLKDVFHDNKSARAMQLDNDLWNVELGNLLITNYFHKILCMADLLANIDSEVDEKNLVFCAINGLGEKYDQVAGIIRHRDPTPTFSQKSHNTPRDNLSFGSILMAQHNRSNTNTNSQQVRRNFQRDHSSYGPLCKYLHVASGSNRNGGHANTRVSVQQGILGPVQHTSPRAVFGPNGMQGPAGPPGFNWTSQASYGSYMDQSTSLPQSFNTMTLPDYGDSSWYMDTGATSHLASDAGSDLLLRCKSNGDLYPVLPPTSSNTALVSTNQSTWHQRLGHSGYKVLRFLVFSNLIDCNKPKTTPLSHVCQLGKHVSQQKGIDCDETFSQVVKLANIHTVFSLAISRTWPIHQLDVKNTFLHAHLFETVYMHRPPGFHDPTHLDYLAKLLGSGSFFESCLSLYSLLCFSTVTTGHVRVLHVPSWYQYAAVTTGHVRVLHVPSWYQYADIFTKGLPSPLFTEFRSSLSVCPAPAPTTGAY</sequence>
<dbReference type="InterPro" id="IPR013103">
    <property type="entry name" value="RVT_2"/>
</dbReference>
<organism evidence="2">
    <name type="scientific">Tanacetum cinerariifolium</name>
    <name type="common">Dalmatian daisy</name>
    <name type="synonym">Chrysanthemum cinerariifolium</name>
    <dbReference type="NCBI Taxonomy" id="118510"/>
    <lineage>
        <taxon>Eukaryota</taxon>
        <taxon>Viridiplantae</taxon>
        <taxon>Streptophyta</taxon>
        <taxon>Embryophyta</taxon>
        <taxon>Tracheophyta</taxon>
        <taxon>Spermatophyta</taxon>
        <taxon>Magnoliopsida</taxon>
        <taxon>eudicotyledons</taxon>
        <taxon>Gunneridae</taxon>
        <taxon>Pentapetalae</taxon>
        <taxon>asterids</taxon>
        <taxon>campanulids</taxon>
        <taxon>Asterales</taxon>
        <taxon>Asteraceae</taxon>
        <taxon>Asteroideae</taxon>
        <taxon>Anthemideae</taxon>
        <taxon>Anthemidinae</taxon>
        <taxon>Tanacetum</taxon>
    </lineage>
</organism>
<dbReference type="Pfam" id="PF14223">
    <property type="entry name" value="Retrotran_gag_2"/>
    <property type="match status" value="1"/>
</dbReference>
<comment type="caution">
    <text evidence="2">The sequence shown here is derived from an EMBL/GenBank/DDBJ whole genome shotgun (WGS) entry which is preliminary data.</text>
</comment>
<dbReference type="PANTHER" id="PTHR47481:SF41">
    <property type="entry name" value="COPIA-LIKE POLYPROTEIN_RETROTRANSPOSON"/>
    <property type="match status" value="1"/>
</dbReference>